<comment type="caution">
    <text evidence="3">The sequence shown here is derived from an EMBL/GenBank/DDBJ whole genome shotgun (WGS) entry which is preliminary data.</text>
</comment>
<keyword evidence="4" id="KW-1185">Reference proteome</keyword>
<name>A0ABT9QSS3_9ACTN</name>
<gene>
    <name evidence="3" type="ORF">J2853_008667</name>
</gene>
<organism evidence="3 4">
    <name type="scientific">Streptosporangium lutulentum</name>
    <dbReference type="NCBI Taxonomy" id="1461250"/>
    <lineage>
        <taxon>Bacteria</taxon>
        <taxon>Bacillati</taxon>
        <taxon>Actinomycetota</taxon>
        <taxon>Actinomycetes</taxon>
        <taxon>Streptosporangiales</taxon>
        <taxon>Streptosporangiaceae</taxon>
        <taxon>Streptosporangium</taxon>
    </lineage>
</organism>
<accession>A0ABT9QSS3</accession>
<dbReference type="Proteomes" id="UP001225356">
    <property type="component" value="Unassembled WGS sequence"/>
</dbReference>
<dbReference type="PANTHER" id="PTHR43540:SF6">
    <property type="entry name" value="ISOCHORISMATASE-LIKE DOMAIN-CONTAINING PROTEIN"/>
    <property type="match status" value="1"/>
</dbReference>
<dbReference type="Pfam" id="PF00857">
    <property type="entry name" value="Isochorismatase"/>
    <property type="match status" value="1"/>
</dbReference>
<sequence length="167" mass="17921">MDTAREHGVPVILVQHTSPADSPLFAAGGHSWELHQEVGRRPYDHLVEKTMASAFAKTDLAGWLDAQGIDTLTVAGYMTQNCDESTARDAFHRGMAVEFLSDATGTLALSTRAGSATAKELHNHVLVVMDSNFASVSTTAEWAGAVRSGEPLPRPNIWASTRGSEMD</sequence>
<reference evidence="3 4" key="1">
    <citation type="submission" date="2023-07" db="EMBL/GenBank/DDBJ databases">
        <title>Sequencing the genomes of 1000 actinobacteria strains.</title>
        <authorList>
            <person name="Klenk H.-P."/>
        </authorList>
    </citation>
    <scope>NUCLEOTIDE SEQUENCE [LARGE SCALE GENOMIC DNA]</scope>
    <source>
        <strain evidence="3 4">DSM 46740</strain>
    </source>
</reference>
<dbReference type="Gene3D" id="3.40.50.850">
    <property type="entry name" value="Isochorismatase-like"/>
    <property type="match status" value="1"/>
</dbReference>
<proteinExistence type="predicted"/>
<evidence type="ECO:0000256" key="1">
    <source>
        <dbReference type="ARBA" id="ARBA00022801"/>
    </source>
</evidence>
<dbReference type="EMBL" id="JAUSQU010000001">
    <property type="protein sequence ID" value="MDP9849456.1"/>
    <property type="molecule type" value="Genomic_DNA"/>
</dbReference>
<dbReference type="CDD" id="cd01014">
    <property type="entry name" value="nicotinamidase_related"/>
    <property type="match status" value="1"/>
</dbReference>
<evidence type="ECO:0000313" key="3">
    <source>
        <dbReference type="EMBL" id="MDP9849456.1"/>
    </source>
</evidence>
<feature type="domain" description="Isochorismatase-like" evidence="2">
    <location>
        <begin position="2"/>
        <end position="141"/>
    </location>
</feature>
<protein>
    <submittedName>
        <fullName evidence="3">Nicotinamidase-related amidase</fullName>
    </submittedName>
</protein>
<dbReference type="InterPro" id="IPR000868">
    <property type="entry name" value="Isochorismatase-like_dom"/>
</dbReference>
<evidence type="ECO:0000313" key="4">
    <source>
        <dbReference type="Proteomes" id="UP001225356"/>
    </source>
</evidence>
<keyword evidence="1" id="KW-0378">Hydrolase</keyword>
<dbReference type="PANTHER" id="PTHR43540">
    <property type="entry name" value="PEROXYUREIDOACRYLATE/UREIDOACRYLATE AMIDOHYDROLASE-RELATED"/>
    <property type="match status" value="1"/>
</dbReference>
<dbReference type="InterPro" id="IPR036380">
    <property type="entry name" value="Isochorismatase-like_sf"/>
</dbReference>
<dbReference type="SUPFAM" id="SSF52499">
    <property type="entry name" value="Isochorismatase-like hydrolases"/>
    <property type="match status" value="1"/>
</dbReference>
<dbReference type="InterPro" id="IPR050272">
    <property type="entry name" value="Isochorismatase-like_hydrls"/>
</dbReference>
<dbReference type="RefSeq" id="WP_307567318.1">
    <property type="nucleotide sequence ID" value="NZ_JAUSQU010000001.1"/>
</dbReference>
<evidence type="ECO:0000259" key="2">
    <source>
        <dbReference type="Pfam" id="PF00857"/>
    </source>
</evidence>